<evidence type="ECO:0000313" key="5">
    <source>
        <dbReference type="Proteomes" id="UP001501570"/>
    </source>
</evidence>
<dbReference type="InterPro" id="IPR036866">
    <property type="entry name" value="RibonucZ/Hydroxyglut_hydro"/>
</dbReference>
<dbReference type="Gene3D" id="3.40.50.10710">
    <property type="entry name" value="Metallo-hydrolase/oxidoreductase"/>
    <property type="match status" value="1"/>
</dbReference>
<evidence type="ECO:0000259" key="3">
    <source>
        <dbReference type="SMART" id="SM00849"/>
    </source>
</evidence>
<keyword evidence="1" id="KW-0540">Nuclease</keyword>
<dbReference type="InterPro" id="IPR042173">
    <property type="entry name" value="RNase_J_2"/>
</dbReference>
<accession>A0ABP9S6G8</accession>
<keyword evidence="1" id="KW-0269">Exonuclease</keyword>
<dbReference type="CDD" id="cd07732">
    <property type="entry name" value="metallo-hydrolase-like_MBL-fold"/>
    <property type="match status" value="1"/>
</dbReference>
<dbReference type="SMART" id="SM00849">
    <property type="entry name" value="Lactamase_B"/>
    <property type="match status" value="1"/>
</dbReference>
<gene>
    <name evidence="4" type="ORF">GCM10023322_48210</name>
</gene>
<comment type="caution">
    <text evidence="4">The sequence shown here is derived from an EMBL/GenBank/DDBJ whole genome shotgun (WGS) entry which is preliminary data.</text>
</comment>
<keyword evidence="2" id="KW-0694">RNA-binding</keyword>
<feature type="domain" description="Metallo-beta-lactamase" evidence="3">
    <location>
        <begin position="14"/>
        <end position="233"/>
    </location>
</feature>
<dbReference type="Proteomes" id="UP001501570">
    <property type="component" value="Unassembled WGS sequence"/>
</dbReference>
<name>A0ABP9S6G8_9ACTN</name>
<dbReference type="InterPro" id="IPR001279">
    <property type="entry name" value="Metallo-B-lactamas"/>
</dbReference>
<dbReference type="Gene3D" id="3.60.15.10">
    <property type="entry name" value="Ribonuclease Z/Hydroxyacylglutathione hydrolase-like"/>
    <property type="match status" value="1"/>
</dbReference>
<dbReference type="SUPFAM" id="SSF56281">
    <property type="entry name" value="Metallo-hydrolase/oxidoreductase"/>
    <property type="match status" value="1"/>
</dbReference>
<evidence type="ECO:0000256" key="2">
    <source>
        <dbReference type="ARBA" id="ARBA00022884"/>
    </source>
</evidence>
<dbReference type="Pfam" id="PF12706">
    <property type="entry name" value="Lactamase_B_2"/>
    <property type="match status" value="1"/>
</dbReference>
<dbReference type="PANTHER" id="PTHR43694">
    <property type="entry name" value="RIBONUCLEASE J"/>
    <property type="match status" value="1"/>
</dbReference>
<dbReference type="EMBL" id="BAABJQ010000015">
    <property type="protein sequence ID" value="GAA5191253.1"/>
    <property type="molecule type" value="Genomic_DNA"/>
</dbReference>
<keyword evidence="1" id="KW-0378">Hydrolase</keyword>
<organism evidence="4 5">
    <name type="scientific">Rugosimonospora acidiphila</name>
    <dbReference type="NCBI Taxonomy" id="556531"/>
    <lineage>
        <taxon>Bacteria</taxon>
        <taxon>Bacillati</taxon>
        <taxon>Actinomycetota</taxon>
        <taxon>Actinomycetes</taxon>
        <taxon>Micromonosporales</taxon>
        <taxon>Micromonosporaceae</taxon>
        <taxon>Rugosimonospora</taxon>
    </lineage>
</organism>
<proteinExistence type="predicted"/>
<dbReference type="PANTHER" id="PTHR43694:SF1">
    <property type="entry name" value="RIBONUCLEASE J"/>
    <property type="match status" value="1"/>
</dbReference>
<evidence type="ECO:0000256" key="1">
    <source>
        <dbReference type="ARBA" id="ARBA00022839"/>
    </source>
</evidence>
<keyword evidence="5" id="KW-1185">Reference proteome</keyword>
<protein>
    <submittedName>
        <fullName evidence="4">MBL fold metallo-hydrolase</fullName>
    </submittedName>
</protein>
<reference evidence="5" key="1">
    <citation type="journal article" date="2019" name="Int. J. Syst. Evol. Microbiol.">
        <title>The Global Catalogue of Microorganisms (GCM) 10K type strain sequencing project: providing services to taxonomists for standard genome sequencing and annotation.</title>
        <authorList>
            <consortium name="The Broad Institute Genomics Platform"/>
            <consortium name="The Broad Institute Genome Sequencing Center for Infectious Disease"/>
            <person name="Wu L."/>
            <person name="Ma J."/>
        </authorList>
    </citation>
    <scope>NUCLEOTIDE SEQUENCE [LARGE SCALE GENOMIC DNA]</scope>
    <source>
        <strain evidence="5">JCM 18304</strain>
    </source>
</reference>
<evidence type="ECO:0000313" key="4">
    <source>
        <dbReference type="EMBL" id="GAA5191253.1"/>
    </source>
</evidence>
<dbReference type="RefSeq" id="WP_345633083.1">
    <property type="nucleotide sequence ID" value="NZ_BAABJQ010000015.1"/>
</dbReference>
<sequence length="420" mass="45554">MSTVEFWGGLGVIGSSKILIRDGGHRVLLDFGLDIPASTDLFRAPVTERPGRELADRLRVGAAPRIPGVFDPAVTGDPELAATDGNAAMFISHPHIDHVGLAGFVDPTIPVHAHTEAVRLMRALADSGDGLTGAEPAWVALADGQVVRHGDIEIECVPVDHDVPGACGYLIRTSGGTLAYTGDIRFHGRHPERSHDFVTRAAGCDVLVTEGTTLSWPAPDGRPRDENDVAASFVEALTGTAGLVLLAMYPRDVERAAEFMALARDHGRVLVWPVPVARFLRGYGLPDVSSWDTVTLSDIRADPKRYVVHPAPYDFASLLDLPTDDETVFLHANGEPLGPFDPRWTLLTDWLTQLRVPLRTIGCSGHAAPDDLHAMVERIRPRVVFPIHTTEPTRLHPPIGVRRVVARYGVRYGFDGDPRG</sequence>